<dbReference type="Pfam" id="PF03184">
    <property type="entry name" value="DDE_1"/>
    <property type="match status" value="1"/>
</dbReference>
<feature type="non-terminal residue" evidence="2">
    <location>
        <position position="205"/>
    </location>
</feature>
<sequence>MRASYRNTVVPQPNITLTMCCSATGEQLKAQVIVHAKTIPQEFKRLNDGLFITTYYDCGGQTQITFEAQMLDYILPKNSEWRMKNAASERSLLFLDSHASRMNKKLNRKAIEFKIDILTFPSHTTHLLQPLDCGIFSTLKQHLRRVFLIPVRWTALLYRQSIVNALISAHKAAIQNIIIRNYFKKASIHPVNINARRKYLGESRR</sequence>
<dbReference type="PANTHER" id="PTHR19303:SF73">
    <property type="entry name" value="PROTEIN PDC2"/>
    <property type="match status" value="1"/>
</dbReference>
<accession>A0A5J4V215</accession>
<evidence type="ECO:0000313" key="2">
    <source>
        <dbReference type="EMBL" id="KAA6376111.1"/>
    </source>
</evidence>
<name>A0A5J4V215_9EUKA</name>
<protein>
    <recommendedName>
        <fullName evidence="1">DDE-1 domain-containing protein</fullName>
    </recommendedName>
</protein>
<dbReference type="GO" id="GO:0003677">
    <property type="term" value="F:DNA binding"/>
    <property type="evidence" value="ECO:0007669"/>
    <property type="project" value="TreeGrafter"/>
</dbReference>
<evidence type="ECO:0000313" key="3">
    <source>
        <dbReference type="Proteomes" id="UP000324800"/>
    </source>
</evidence>
<dbReference type="AlphaFoldDB" id="A0A5J4V215"/>
<dbReference type="GO" id="GO:0005634">
    <property type="term" value="C:nucleus"/>
    <property type="evidence" value="ECO:0007669"/>
    <property type="project" value="TreeGrafter"/>
</dbReference>
<dbReference type="EMBL" id="SNRW01010753">
    <property type="protein sequence ID" value="KAA6376111.1"/>
    <property type="molecule type" value="Genomic_DNA"/>
</dbReference>
<comment type="caution">
    <text evidence="2">The sequence shown here is derived from an EMBL/GenBank/DDBJ whole genome shotgun (WGS) entry which is preliminary data.</text>
</comment>
<dbReference type="InterPro" id="IPR004875">
    <property type="entry name" value="DDE_SF_endonuclease_dom"/>
</dbReference>
<dbReference type="PANTHER" id="PTHR19303">
    <property type="entry name" value="TRANSPOSON"/>
    <property type="match status" value="1"/>
</dbReference>
<organism evidence="2 3">
    <name type="scientific">Streblomastix strix</name>
    <dbReference type="NCBI Taxonomy" id="222440"/>
    <lineage>
        <taxon>Eukaryota</taxon>
        <taxon>Metamonada</taxon>
        <taxon>Preaxostyla</taxon>
        <taxon>Oxymonadida</taxon>
        <taxon>Streblomastigidae</taxon>
        <taxon>Streblomastix</taxon>
    </lineage>
</organism>
<dbReference type="Proteomes" id="UP000324800">
    <property type="component" value="Unassembled WGS sequence"/>
</dbReference>
<evidence type="ECO:0000259" key="1">
    <source>
        <dbReference type="Pfam" id="PF03184"/>
    </source>
</evidence>
<gene>
    <name evidence="2" type="ORF">EZS28_028362</name>
</gene>
<feature type="domain" description="DDE-1" evidence="1">
    <location>
        <begin position="14"/>
        <end position="147"/>
    </location>
</feature>
<dbReference type="InterPro" id="IPR050863">
    <property type="entry name" value="CenT-Element_Derived"/>
</dbReference>
<reference evidence="2 3" key="1">
    <citation type="submission" date="2019-03" db="EMBL/GenBank/DDBJ databases">
        <title>Single cell metagenomics reveals metabolic interactions within the superorganism composed of flagellate Streblomastix strix and complex community of Bacteroidetes bacteria on its surface.</title>
        <authorList>
            <person name="Treitli S.C."/>
            <person name="Kolisko M."/>
            <person name="Husnik F."/>
            <person name="Keeling P."/>
            <person name="Hampl V."/>
        </authorList>
    </citation>
    <scope>NUCLEOTIDE SEQUENCE [LARGE SCALE GENOMIC DNA]</scope>
    <source>
        <strain evidence="2">ST1C</strain>
    </source>
</reference>
<dbReference type="OrthoDB" id="5425161at2759"/>
<proteinExistence type="predicted"/>